<dbReference type="Gene3D" id="3.40.50.300">
    <property type="entry name" value="P-loop containing nucleotide triphosphate hydrolases"/>
    <property type="match status" value="1"/>
</dbReference>
<evidence type="ECO:0000313" key="4">
    <source>
        <dbReference type="Proteomes" id="UP000030428"/>
    </source>
</evidence>
<keyword evidence="4" id="KW-1185">Reference proteome</keyword>
<keyword evidence="2" id="KW-0342">GTP-binding</keyword>
<dbReference type="Proteomes" id="UP000030428">
    <property type="component" value="Unassembled WGS sequence"/>
</dbReference>
<accession>A0A0A6P1T6</accession>
<dbReference type="InterPro" id="IPR005225">
    <property type="entry name" value="Small_GTP-bd"/>
</dbReference>
<evidence type="ECO:0000256" key="1">
    <source>
        <dbReference type="ARBA" id="ARBA00022741"/>
    </source>
</evidence>
<gene>
    <name evidence="3" type="ORF">PN36_08450</name>
</gene>
<evidence type="ECO:0000256" key="2">
    <source>
        <dbReference type="ARBA" id="ARBA00023134"/>
    </source>
</evidence>
<reference evidence="3 4" key="1">
    <citation type="journal article" date="2016" name="Front. Microbiol.">
        <title>Single-Cell (Meta-)Genomics of a Dimorphic Candidatus Thiomargarita nelsonii Reveals Genomic Plasticity.</title>
        <authorList>
            <person name="Flood B.E."/>
            <person name="Fliss P."/>
            <person name="Jones D.S."/>
            <person name="Dick G.J."/>
            <person name="Jain S."/>
            <person name="Kaster A.K."/>
            <person name="Winkel M."/>
            <person name="Mussmann M."/>
            <person name="Bailey J."/>
        </authorList>
    </citation>
    <scope>NUCLEOTIDE SEQUENCE [LARGE SCALE GENOMIC DNA]</scope>
    <source>
        <strain evidence="3">Hydrate Ridge</strain>
    </source>
</reference>
<dbReference type="InterPro" id="IPR001806">
    <property type="entry name" value="Small_GTPase"/>
</dbReference>
<dbReference type="PRINTS" id="PR00449">
    <property type="entry name" value="RASTRNSFRMNG"/>
</dbReference>
<sequence>MLQKKICMIGDFGVGKTSLISRFVRETFSEKYLTTVGVKIDSKLVKLVDGREIKLILWDIAGNNTLATSSYLRGAAGFLLVVDGTRRPTWETALNLRELVIKELGEKPFIILLNKADLEEQWEMDEEVIQQQGCQIFTTSAKTGMNVEKAFIELASLADTFMLTNVNNSITHHQGGS</sequence>
<protein>
    <submittedName>
        <fullName evidence="3">Ras-related GTP-binding protein</fullName>
    </submittedName>
</protein>
<comment type="caution">
    <text evidence="3">The sequence shown here is derived from an EMBL/GenBank/DDBJ whole genome shotgun (WGS) entry which is preliminary data.</text>
</comment>
<dbReference type="GO" id="GO:0005525">
    <property type="term" value="F:GTP binding"/>
    <property type="evidence" value="ECO:0007669"/>
    <property type="project" value="UniProtKB-KW"/>
</dbReference>
<dbReference type="GO" id="GO:0003924">
    <property type="term" value="F:GTPase activity"/>
    <property type="evidence" value="ECO:0007669"/>
    <property type="project" value="InterPro"/>
</dbReference>
<dbReference type="SMART" id="SM00173">
    <property type="entry name" value="RAS"/>
    <property type="match status" value="1"/>
</dbReference>
<dbReference type="AlphaFoldDB" id="A0A0A6P1T6"/>
<evidence type="ECO:0000313" key="3">
    <source>
        <dbReference type="EMBL" id="KHD04845.1"/>
    </source>
</evidence>
<dbReference type="Pfam" id="PF00071">
    <property type="entry name" value="Ras"/>
    <property type="match status" value="1"/>
</dbReference>
<dbReference type="SUPFAM" id="SSF52540">
    <property type="entry name" value="P-loop containing nucleoside triphosphate hydrolases"/>
    <property type="match status" value="1"/>
</dbReference>
<organism evidence="3 4">
    <name type="scientific">Candidatus Thiomargarita nelsonii</name>
    <dbReference type="NCBI Taxonomy" id="1003181"/>
    <lineage>
        <taxon>Bacteria</taxon>
        <taxon>Pseudomonadati</taxon>
        <taxon>Pseudomonadota</taxon>
        <taxon>Gammaproteobacteria</taxon>
        <taxon>Thiotrichales</taxon>
        <taxon>Thiotrichaceae</taxon>
        <taxon>Thiomargarita</taxon>
    </lineage>
</organism>
<dbReference type="InterPro" id="IPR050227">
    <property type="entry name" value="Rab"/>
</dbReference>
<dbReference type="EMBL" id="JSZA02000024">
    <property type="protein sequence ID" value="KHD04845.1"/>
    <property type="molecule type" value="Genomic_DNA"/>
</dbReference>
<keyword evidence="1" id="KW-0547">Nucleotide-binding</keyword>
<dbReference type="InterPro" id="IPR027417">
    <property type="entry name" value="P-loop_NTPase"/>
</dbReference>
<dbReference type="SMART" id="SM00175">
    <property type="entry name" value="RAB"/>
    <property type="match status" value="1"/>
</dbReference>
<dbReference type="CDD" id="cd00154">
    <property type="entry name" value="Rab"/>
    <property type="match status" value="1"/>
</dbReference>
<name>A0A0A6P1T6_9GAMM</name>
<dbReference type="NCBIfam" id="TIGR00231">
    <property type="entry name" value="small_GTP"/>
    <property type="match status" value="1"/>
</dbReference>
<proteinExistence type="predicted"/>
<dbReference type="FunFam" id="3.40.50.300:FF:001447">
    <property type="entry name" value="Ras-related protein Rab-1B"/>
    <property type="match status" value="1"/>
</dbReference>
<dbReference type="PANTHER" id="PTHR47977">
    <property type="entry name" value="RAS-RELATED PROTEIN RAB"/>
    <property type="match status" value="1"/>
</dbReference>
<dbReference type="PROSITE" id="PS51419">
    <property type="entry name" value="RAB"/>
    <property type="match status" value="1"/>
</dbReference>
<dbReference type="SMART" id="SM00174">
    <property type="entry name" value="RHO"/>
    <property type="match status" value="1"/>
</dbReference>